<dbReference type="InterPro" id="IPR000477">
    <property type="entry name" value="RT_dom"/>
</dbReference>
<dbReference type="Gramene" id="evm.model.07.1376">
    <property type="protein sequence ID" value="cds.evm.model.07.1376"/>
    <property type="gene ID" value="evm.TU.07.1376"/>
</dbReference>
<sequence>MEKAYDKMDWEFILTVLQRLGFTAPFTNWIKACIKVKEIKLLLNGSIAGKFKPERGLRQGDPLSPSLFILAAEALSRLLIQQESRGRLKGFQLGRNNLSISHLMFADNIILFGQASIKEAKIILECLNKYCTWLGQSINFQKSSILFTRGVTRSKSHTISQFLGMKKMADNAAYLGLPLFRSTERIKDNNAGKMCLIKSVGSTVSNYVASSDVIPITIAKKVDKALRDFWWGDSIGKRKMHSIAWEVLCRPKVCGGLGFRTTEATNTAFLMKWAWKILENGDGKATSIWFHPWVPNGTLQPQPRMDASVNISLVSNFISNNHWDEDMGWVNCSTDVAIDDNTSAGAGVFWNEEGNIIGMFTIRLNYCDPLTGEIAALIYGAEVAANLHFNNVIFHNDSSSAITAILCADNKIQMLHHNVQDVVRKFKNSSNALSLWEALWIPRGLNGVAHRVARWAINSQLFGCVNLSDFDGSLLIG</sequence>
<dbReference type="EnsemblPlants" id="evm.model.07.1376">
    <property type="protein sequence ID" value="cds.evm.model.07.1376"/>
    <property type="gene ID" value="evm.TU.07.1376"/>
</dbReference>
<dbReference type="Pfam" id="PF00078">
    <property type="entry name" value="RVT_1"/>
    <property type="match status" value="1"/>
</dbReference>
<keyword evidence="3" id="KW-1185">Reference proteome</keyword>
<dbReference type="Proteomes" id="UP000596661">
    <property type="component" value="Chromosome 7"/>
</dbReference>
<proteinExistence type="predicted"/>
<reference evidence="2" key="1">
    <citation type="submission" date="2018-11" db="EMBL/GenBank/DDBJ databases">
        <authorList>
            <person name="Grassa J C."/>
        </authorList>
    </citation>
    <scope>NUCLEOTIDE SEQUENCE [LARGE SCALE GENOMIC DNA]</scope>
</reference>
<dbReference type="InterPro" id="IPR002156">
    <property type="entry name" value="RNaseH_domain"/>
</dbReference>
<dbReference type="Gene3D" id="3.30.420.10">
    <property type="entry name" value="Ribonuclease H-like superfamily/Ribonuclease H"/>
    <property type="match status" value="1"/>
</dbReference>
<protein>
    <recommendedName>
        <fullName evidence="1">Reverse transcriptase domain-containing protein</fullName>
    </recommendedName>
</protein>
<dbReference type="EMBL" id="UZAU01000664">
    <property type="status" value="NOT_ANNOTATED_CDS"/>
    <property type="molecule type" value="Genomic_DNA"/>
</dbReference>
<dbReference type="AlphaFoldDB" id="A0A803Q2E2"/>
<dbReference type="CDD" id="cd06222">
    <property type="entry name" value="RNase_H_like"/>
    <property type="match status" value="1"/>
</dbReference>
<evidence type="ECO:0000313" key="2">
    <source>
        <dbReference type="EnsemblPlants" id="cds.evm.model.07.1376"/>
    </source>
</evidence>
<name>A0A803Q2E2_CANSA</name>
<reference evidence="2" key="2">
    <citation type="submission" date="2021-03" db="UniProtKB">
        <authorList>
            <consortium name="EnsemblPlants"/>
        </authorList>
    </citation>
    <scope>IDENTIFICATION</scope>
</reference>
<dbReference type="InterPro" id="IPR044730">
    <property type="entry name" value="RNase_H-like_dom_plant"/>
</dbReference>
<accession>A0A803Q2E2</accession>
<dbReference type="SUPFAM" id="SSF56672">
    <property type="entry name" value="DNA/RNA polymerases"/>
    <property type="match status" value="1"/>
</dbReference>
<evidence type="ECO:0000259" key="1">
    <source>
        <dbReference type="PROSITE" id="PS50878"/>
    </source>
</evidence>
<dbReference type="GO" id="GO:0003676">
    <property type="term" value="F:nucleic acid binding"/>
    <property type="evidence" value="ECO:0007669"/>
    <property type="project" value="InterPro"/>
</dbReference>
<organism evidence="2 3">
    <name type="scientific">Cannabis sativa</name>
    <name type="common">Hemp</name>
    <name type="synonym">Marijuana</name>
    <dbReference type="NCBI Taxonomy" id="3483"/>
    <lineage>
        <taxon>Eukaryota</taxon>
        <taxon>Viridiplantae</taxon>
        <taxon>Streptophyta</taxon>
        <taxon>Embryophyta</taxon>
        <taxon>Tracheophyta</taxon>
        <taxon>Spermatophyta</taxon>
        <taxon>Magnoliopsida</taxon>
        <taxon>eudicotyledons</taxon>
        <taxon>Gunneridae</taxon>
        <taxon>Pentapetalae</taxon>
        <taxon>rosids</taxon>
        <taxon>fabids</taxon>
        <taxon>Rosales</taxon>
        <taxon>Cannabaceae</taxon>
        <taxon>Cannabis</taxon>
    </lineage>
</organism>
<dbReference type="InterPro" id="IPR012337">
    <property type="entry name" value="RNaseH-like_sf"/>
</dbReference>
<dbReference type="PANTHER" id="PTHR33116">
    <property type="entry name" value="REVERSE TRANSCRIPTASE ZINC-BINDING DOMAIN-CONTAINING PROTEIN-RELATED-RELATED"/>
    <property type="match status" value="1"/>
</dbReference>
<dbReference type="GO" id="GO:0004523">
    <property type="term" value="F:RNA-DNA hybrid ribonuclease activity"/>
    <property type="evidence" value="ECO:0007669"/>
    <property type="project" value="InterPro"/>
</dbReference>
<dbReference type="SUPFAM" id="SSF53098">
    <property type="entry name" value="Ribonuclease H-like"/>
    <property type="match status" value="1"/>
</dbReference>
<evidence type="ECO:0000313" key="3">
    <source>
        <dbReference type="Proteomes" id="UP000596661"/>
    </source>
</evidence>
<dbReference type="Pfam" id="PF13456">
    <property type="entry name" value="RVT_3"/>
    <property type="match status" value="1"/>
</dbReference>
<dbReference type="InterPro" id="IPR036397">
    <property type="entry name" value="RNaseH_sf"/>
</dbReference>
<dbReference type="PROSITE" id="PS50878">
    <property type="entry name" value="RT_POL"/>
    <property type="match status" value="1"/>
</dbReference>
<dbReference type="InterPro" id="IPR043502">
    <property type="entry name" value="DNA/RNA_pol_sf"/>
</dbReference>
<feature type="domain" description="Reverse transcriptase" evidence="1">
    <location>
        <begin position="1"/>
        <end position="179"/>
    </location>
</feature>
<dbReference type="PANTHER" id="PTHR33116:SF86">
    <property type="entry name" value="REVERSE TRANSCRIPTASE DOMAIN-CONTAINING PROTEIN"/>
    <property type="match status" value="1"/>
</dbReference>